<reference evidence="6 7" key="1">
    <citation type="submission" date="2018-09" db="EMBL/GenBank/DDBJ databases">
        <title>Genome Sequence of Paenibacillus lautus Strain E7593-69, Azo Dye-Degrading Bacteria, Isolated from Commercial Tattoo Inks.</title>
        <authorList>
            <person name="Nho S.W."/>
            <person name="Kim S.-J."/>
            <person name="Kweon O."/>
            <person name="Cerniglia C.E."/>
        </authorList>
    </citation>
    <scope>NUCLEOTIDE SEQUENCE [LARGE SCALE GENOMIC DNA]</scope>
    <source>
        <strain evidence="6 7">E7593-69</strain>
    </source>
</reference>
<dbReference type="GO" id="GO:0000976">
    <property type="term" value="F:transcription cis-regulatory region binding"/>
    <property type="evidence" value="ECO:0007669"/>
    <property type="project" value="TreeGrafter"/>
</dbReference>
<dbReference type="Gene3D" id="1.10.260.40">
    <property type="entry name" value="lambda repressor-like DNA-binding domains"/>
    <property type="match status" value="1"/>
</dbReference>
<dbReference type="PROSITE" id="PS50932">
    <property type="entry name" value="HTH_LACI_2"/>
    <property type="match status" value="1"/>
</dbReference>
<dbReference type="Gene3D" id="3.40.50.2300">
    <property type="match status" value="2"/>
</dbReference>
<dbReference type="PANTHER" id="PTHR30146:SF148">
    <property type="entry name" value="HTH-TYPE TRANSCRIPTIONAL REPRESSOR PURR-RELATED"/>
    <property type="match status" value="1"/>
</dbReference>
<dbReference type="CDD" id="cd19974">
    <property type="entry name" value="PBP1_LacI-like"/>
    <property type="match status" value="1"/>
</dbReference>
<dbReference type="GO" id="GO:0003700">
    <property type="term" value="F:DNA-binding transcription factor activity"/>
    <property type="evidence" value="ECO:0007669"/>
    <property type="project" value="TreeGrafter"/>
</dbReference>
<sequence>MTKPKVTMQDIADHLQISKNSVSQALSGKGGVSEETRKLIMQTADELGYVYTGNRKRSSDQEDKEESTGSIALVATDFAFSMRGFFGEIYLTIENEVQKRGKKLLIQSISQQMMKEQTLPPFIEGREVDGILILSHLSTDYMNTLIDTGIPTVLIDHHHPDVQADAILTNNRFSAYHVVKYLYELGHTRIGFVGNTSFSPSYYERLEGFRLAHHELGMELHPNWILSDALEDQEFMEKRLQGLDEQPTAWFCVNDGLGFIVNSTIYNMGYQIPGDISIVSFDNGQLSRLATPKTTTMGVDLRLFGQTAIRQLFWRMKQPDAPHMELLLPTTLIERDSTSAPRN</sequence>
<organism evidence="6 7">
    <name type="scientific">Paenibacillus lautus</name>
    <name type="common">Bacillus lautus</name>
    <dbReference type="NCBI Taxonomy" id="1401"/>
    <lineage>
        <taxon>Bacteria</taxon>
        <taxon>Bacillati</taxon>
        <taxon>Bacillota</taxon>
        <taxon>Bacilli</taxon>
        <taxon>Bacillales</taxon>
        <taxon>Paenibacillaceae</taxon>
        <taxon>Paenibacillus</taxon>
    </lineage>
</organism>
<dbReference type="CDD" id="cd01392">
    <property type="entry name" value="HTH_LacI"/>
    <property type="match status" value="1"/>
</dbReference>
<dbReference type="Proteomes" id="UP000266552">
    <property type="component" value="Chromosome"/>
</dbReference>
<dbReference type="Pfam" id="PF13377">
    <property type="entry name" value="Peripla_BP_3"/>
    <property type="match status" value="1"/>
</dbReference>
<dbReference type="InterPro" id="IPR000843">
    <property type="entry name" value="HTH_LacI"/>
</dbReference>
<dbReference type="SUPFAM" id="SSF53822">
    <property type="entry name" value="Periplasmic binding protein-like I"/>
    <property type="match status" value="1"/>
</dbReference>
<keyword evidence="1" id="KW-0678">Repressor</keyword>
<keyword evidence="3 6" id="KW-0238">DNA-binding</keyword>
<dbReference type="AlphaFoldDB" id="A0A385TUZ6"/>
<evidence type="ECO:0000256" key="3">
    <source>
        <dbReference type="ARBA" id="ARBA00023125"/>
    </source>
</evidence>
<keyword evidence="4" id="KW-0804">Transcription</keyword>
<dbReference type="KEGG" id="plw:D5F53_26625"/>
<dbReference type="RefSeq" id="WP_119850220.1">
    <property type="nucleotide sequence ID" value="NZ_CP032412.1"/>
</dbReference>
<proteinExistence type="predicted"/>
<keyword evidence="2" id="KW-0805">Transcription regulation</keyword>
<dbReference type="SUPFAM" id="SSF47413">
    <property type="entry name" value="lambda repressor-like DNA-binding domains"/>
    <property type="match status" value="1"/>
</dbReference>
<name>A0A385TUZ6_PAELA</name>
<dbReference type="SMART" id="SM00354">
    <property type="entry name" value="HTH_LACI"/>
    <property type="match status" value="1"/>
</dbReference>
<dbReference type="PANTHER" id="PTHR30146">
    <property type="entry name" value="LACI-RELATED TRANSCRIPTIONAL REPRESSOR"/>
    <property type="match status" value="1"/>
</dbReference>
<evidence type="ECO:0000259" key="5">
    <source>
        <dbReference type="PROSITE" id="PS50932"/>
    </source>
</evidence>
<protein>
    <submittedName>
        <fullName evidence="6">LacI family DNA-binding transcriptional regulator</fullName>
    </submittedName>
</protein>
<evidence type="ECO:0000256" key="2">
    <source>
        <dbReference type="ARBA" id="ARBA00023015"/>
    </source>
</evidence>
<keyword evidence="7" id="KW-1185">Reference proteome</keyword>
<accession>A0A385TUZ6</accession>
<dbReference type="EMBL" id="CP032412">
    <property type="protein sequence ID" value="AYB46664.1"/>
    <property type="molecule type" value="Genomic_DNA"/>
</dbReference>
<dbReference type="InterPro" id="IPR010982">
    <property type="entry name" value="Lambda_DNA-bd_dom_sf"/>
</dbReference>
<gene>
    <name evidence="6" type="ORF">D5F53_26625</name>
</gene>
<dbReference type="InterPro" id="IPR028082">
    <property type="entry name" value="Peripla_BP_I"/>
</dbReference>
<evidence type="ECO:0000313" key="6">
    <source>
        <dbReference type="EMBL" id="AYB46664.1"/>
    </source>
</evidence>
<evidence type="ECO:0000256" key="1">
    <source>
        <dbReference type="ARBA" id="ARBA00022491"/>
    </source>
</evidence>
<dbReference type="Pfam" id="PF00356">
    <property type="entry name" value="LacI"/>
    <property type="match status" value="1"/>
</dbReference>
<evidence type="ECO:0000313" key="7">
    <source>
        <dbReference type="Proteomes" id="UP000266552"/>
    </source>
</evidence>
<dbReference type="InterPro" id="IPR046335">
    <property type="entry name" value="LacI/GalR-like_sensor"/>
</dbReference>
<feature type="domain" description="HTH lacI-type" evidence="5">
    <location>
        <begin position="6"/>
        <end position="60"/>
    </location>
</feature>
<evidence type="ECO:0000256" key="4">
    <source>
        <dbReference type="ARBA" id="ARBA00023163"/>
    </source>
</evidence>